<protein>
    <submittedName>
        <fullName evidence="2">Uncharacterized protein</fullName>
    </submittedName>
</protein>
<dbReference type="EMBL" id="MNYY01000025">
    <property type="protein sequence ID" value="OIP73549.1"/>
    <property type="molecule type" value="Genomic_DNA"/>
</dbReference>
<dbReference type="PANTHER" id="PTHR37525">
    <property type="entry name" value="UPF0175 PROTEIN SSL1255"/>
    <property type="match status" value="1"/>
</dbReference>
<evidence type="ECO:0000256" key="1">
    <source>
        <dbReference type="ARBA" id="ARBA00005651"/>
    </source>
</evidence>
<gene>
    <name evidence="2" type="ORF">AUK42_01080</name>
</gene>
<dbReference type="PANTHER" id="PTHR37525:SF1">
    <property type="entry name" value="UPF0175 PROTEIN SSL1255"/>
    <property type="match status" value="1"/>
</dbReference>
<accession>A0A1J5GL47</accession>
<reference evidence="2 3" key="1">
    <citation type="journal article" date="2016" name="Environ. Microbiol.">
        <title>Genomic resolution of a cold subsurface aquifer community provides metabolic insights for novel microbes adapted to high CO concentrations.</title>
        <authorList>
            <person name="Probst A.J."/>
            <person name="Castelle C.J."/>
            <person name="Singh A."/>
            <person name="Brown C.T."/>
            <person name="Anantharaman K."/>
            <person name="Sharon I."/>
            <person name="Hug L.A."/>
            <person name="Burstein D."/>
            <person name="Emerson J.B."/>
            <person name="Thomas B.C."/>
            <person name="Banfield J.F."/>
        </authorList>
    </citation>
    <scope>NUCLEOTIDE SEQUENCE [LARGE SCALE GENOMIC DNA]</scope>
    <source>
        <strain evidence="2">CG2_30_33_13</strain>
    </source>
</reference>
<dbReference type="STRING" id="1805029.AUK42_01080"/>
<evidence type="ECO:0000313" key="2">
    <source>
        <dbReference type="EMBL" id="OIP73549.1"/>
    </source>
</evidence>
<sequence>MPLILTIPDELIEAIKLPKGRLESELKKEFAFFLYKKGMATMGVARRLAGISKWEFIDSLGERKIERHYSKKELKEDQNYAKGH</sequence>
<name>A0A1J5GL47_9BACT</name>
<dbReference type="AlphaFoldDB" id="A0A1J5GL47"/>
<evidence type="ECO:0000313" key="3">
    <source>
        <dbReference type="Proteomes" id="UP000182763"/>
    </source>
</evidence>
<comment type="similarity">
    <text evidence="1">Belongs to the UPF0175 family.</text>
</comment>
<proteinExistence type="inferred from homology"/>
<dbReference type="Pfam" id="PF03683">
    <property type="entry name" value="UPF0175"/>
    <property type="match status" value="1"/>
</dbReference>
<dbReference type="InterPro" id="IPR005368">
    <property type="entry name" value="UPF0175"/>
</dbReference>
<comment type="caution">
    <text evidence="2">The sequence shown here is derived from an EMBL/GenBank/DDBJ whole genome shotgun (WGS) entry which is preliminary data.</text>
</comment>
<organism evidence="2 3">
    <name type="scientific">Candidatus Infernicultor aquiphilus</name>
    <dbReference type="NCBI Taxonomy" id="1805029"/>
    <lineage>
        <taxon>Bacteria</taxon>
        <taxon>Pseudomonadati</taxon>
        <taxon>Atribacterota</taxon>
        <taxon>Candidatus Phoenicimicrobiia</taxon>
        <taxon>Candidatus Pheonicimicrobiales</taxon>
        <taxon>Candidatus Phoenicimicrobiaceae</taxon>
        <taxon>Candidatus Infernicultor</taxon>
    </lineage>
</organism>
<dbReference type="Proteomes" id="UP000182763">
    <property type="component" value="Unassembled WGS sequence"/>
</dbReference>
<dbReference type="InterPro" id="IPR052264">
    <property type="entry name" value="UPF0175_domain"/>
</dbReference>